<dbReference type="GO" id="GO:0046872">
    <property type="term" value="F:metal ion binding"/>
    <property type="evidence" value="ECO:0007669"/>
    <property type="project" value="UniProtKB-UniRule"/>
</dbReference>
<dbReference type="InterPro" id="IPR004559">
    <property type="entry name" value="HemW-like"/>
</dbReference>
<evidence type="ECO:0000313" key="11">
    <source>
        <dbReference type="EMBL" id="MBM6827161.1"/>
    </source>
</evidence>
<dbReference type="SMART" id="SM00729">
    <property type="entry name" value="Elp3"/>
    <property type="match status" value="1"/>
</dbReference>
<dbReference type="GO" id="GO:0006779">
    <property type="term" value="P:porphyrin-containing compound biosynthetic process"/>
    <property type="evidence" value="ECO:0007669"/>
    <property type="project" value="InterPro"/>
</dbReference>
<evidence type="ECO:0000256" key="1">
    <source>
        <dbReference type="ARBA" id="ARBA00006100"/>
    </source>
</evidence>
<evidence type="ECO:0000313" key="12">
    <source>
        <dbReference type="Proteomes" id="UP000713880"/>
    </source>
</evidence>
<dbReference type="RefSeq" id="WP_204909199.1">
    <property type="nucleotide sequence ID" value="NZ_JACJLV010000026.1"/>
</dbReference>
<reference evidence="11" key="2">
    <citation type="journal article" date="2021" name="Sci. Rep.">
        <title>The distribution of antibiotic resistance genes in chicken gut microbiota commensals.</title>
        <authorList>
            <person name="Juricova H."/>
            <person name="Matiasovicova J."/>
            <person name="Kubasova T."/>
            <person name="Cejkova D."/>
            <person name="Rychlik I."/>
        </authorList>
    </citation>
    <scope>NUCLEOTIDE SEQUENCE</scope>
    <source>
        <strain evidence="11">An420c</strain>
    </source>
</reference>
<keyword evidence="3 9" id="KW-0349">Heme</keyword>
<proteinExistence type="inferred from homology"/>
<dbReference type="NCBIfam" id="TIGR00539">
    <property type="entry name" value="hemN_rel"/>
    <property type="match status" value="1"/>
</dbReference>
<dbReference type="Gene3D" id="3.20.20.70">
    <property type="entry name" value="Aldolase class I"/>
    <property type="match status" value="1"/>
</dbReference>
<keyword evidence="9" id="KW-0004">4Fe-4S</keyword>
<dbReference type="InterPro" id="IPR010723">
    <property type="entry name" value="HemN_C"/>
</dbReference>
<comment type="caution">
    <text evidence="11">The sequence shown here is derived from an EMBL/GenBank/DDBJ whole genome shotgun (WGS) entry which is preliminary data.</text>
</comment>
<evidence type="ECO:0000256" key="6">
    <source>
        <dbReference type="ARBA" id="ARBA00023004"/>
    </source>
</evidence>
<dbReference type="Proteomes" id="UP000713880">
    <property type="component" value="Unassembled WGS sequence"/>
</dbReference>
<keyword evidence="12" id="KW-1185">Reference proteome</keyword>
<dbReference type="Pfam" id="PF06969">
    <property type="entry name" value="HemN_C"/>
    <property type="match status" value="1"/>
</dbReference>
<evidence type="ECO:0000256" key="9">
    <source>
        <dbReference type="RuleBase" id="RU364116"/>
    </source>
</evidence>
<organism evidence="11 12">
    <name type="scientific">Mordavella massiliensis</name>
    <dbReference type="NCBI Taxonomy" id="1871024"/>
    <lineage>
        <taxon>Bacteria</taxon>
        <taxon>Bacillati</taxon>
        <taxon>Bacillota</taxon>
        <taxon>Clostridia</taxon>
        <taxon>Eubacteriales</taxon>
        <taxon>Clostridiaceae</taxon>
        <taxon>Mordavella</taxon>
    </lineage>
</organism>
<evidence type="ECO:0000256" key="3">
    <source>
        <dbReference type="ARBA" id="ARBA00022617"/>
    </source>
</evidence>
<gene>
    <name evidence="11" type="ORF">H6A13_08665</name>
</gene>
<evidence type="ECO:0000256" key="4">
    <source>
        <dbReference type="ARBA" id="ARBA00022691"/>
    </source>
</evidence>
<dbReference type="SFLD" id="SFLDF00562">
    <property type="entry name" value="HemN-like__clustered_with_heat"/>
    <property type="match status" value="1"/>
</dbReference>
<evidence type="ECO:0000256" key="5">
    <source>
        <dbReference type="ARBA" id="ARBA00022723"/>
    </source>
</evidence>
<dbReference type="SFLD" id="SFLDS00029">
    <property type="entry name" value="Radical_SAM"/>
    <property type="match status" value="1"/>
</dbReference>
<comment type="similarity">
    <text evidence="1">Belongs to the anaerobic coproporphyrinogen-III oxidase family. HemW subfamily.</text>
</comment>
<keyword evidence="5 9" id="KW-0479">Metal-binding</keyword>
<dbReference type="PANTHER" id="PTHR13932">
    <property type="entry name" value="COPROPORPHYRINIGEN III OXIDASE"/>
    <property type="match status" value="1"/>
</dbReference>
<dbReference type="GO" id="GO:0051539">
    <property type="term" value="F:4 iron, 4 sulfur cluster binding"/>
    <property type="evidence" value="ECO:0007669"/>
    <property type="project" value="UniProtKB-UniRule"/>
</dbReference>
<dbReference type="CDD" id="cd01335">
    <property type="entry name" value="Radical_SAM"/>
    <property type="match status" value="1"/>
</dbReference>
<keyword evidence="6 9" id="KW-0408">Iron</keyword>
<dbReference type="InterPro" id="IPR058240">
    <property type="entry name" value="rSAM_sf"/>
</dbReference>
<dbReference type="InterPro" id="IPR013785">
    <property type="entry name" value="Aldolase_TIM"/>
</dbReference>
<dbReference type="SUPFAM" id="SSF102114">
    <property type="entry name" value="Radical SAM enzymes"/>
    <property type="match status" value="1"/>
</dbReference>
<dbReference type="GO" id="GO:0005737">
    <property type="term" value="C:cytoplasm"/>
    <property type="evidence" value="ECO:0007669"/>
    <property type="project" value="UniProtKB-SubCell"/>
</dbReference>
<dbReference type="SFLD" id="SFLDG01082">
    <property type="entry name" value="B12-binding_domain_containing"/>
    <property type="match status" value="1"/>
</dbReference>
<dbReference type="SFLD" id="SFLDG01065">
    <property type="entry name" value="anaerobic_coproporphyrinogen-I"/>
    <property type="match status" value="1"/>
</dbReference>
<dbReference type="InterPro" id="IPR006638">
    <property type="entry name" value="Elp3/MiaA/NifB-like_rSAM"/>
</dbReference>
<dbReference type="SFLD" id="SFLDF00288">
    <property type="entry name" value="HemN-like__clustered_with_nucl"/>
    <property type="match status" value="1"/>
</dbReference>
<dbReference type="EMBL" id="JACJLV010000026">
    <property type="protein sequence ID" value="MBM6827161.1"/>
    <property type="molecule type" value="Genomic_DNA"/>
</dbReference>
<protein>
    <recommendedName>
        <fullName evidence="2 9">Heme chaperone HemW</fullName>
    </recommendedName>
</protein>
<keyword evidence="8 9" id="KW-0143">Chaperone</keyword>
<accession>A0A938X0S2</accession>
<sequence length="368" mass="42345">MRPLELYLHIPFCVQKCKYCDFLSAPAPAGERREYVESLCRQIRKYHELAKAYHVVSIFIGGGTPSLLESCQMERIAEAVRETFVLEEDVEFTIEANPGTLTMEKLETYRKLGVNRLSLGLQSADNDELKRLGRIHTYEDFLESFRLARQAGFGNINVDLMSGIPGQTLTGFEHTLKTVAELGPEHISAYGLIIEEGTPFYEMYGEKGRERAQHAGELPDEETERKMYHRTREILEGYGFLRYEISNYAKPGFSCRHNLGYWDRTEYLGIGTGAASLIGHERWNQGEEKITLSMQDEMEEYMFLGLRKMEGVSRRRFRVLFGCEMETVYGQVLENMQKKNLLECAGDFVRLTEFGIDVSNYVMSEFLL</sequence>
<dbReference type="Pfam" id="PF04055">
    <property type="entry name" value="Radical_SAM"/>
    <property type="match status" value="1"/>
</dbReference>
<reference evidence="11" key="1">
    <citation type="submission" date="2020-08" db="EMBL/GenBank/DDBJ databases">
        <authorList>
            <person name="Cejkova D."/>
            <person name="Kubasova T."/>
            <person name="Jahodarova E."/>
            <person name="Rychlik I."/>
        </authorList>
    </citation>
    <scope>NUCLEOTIDE SEQUENCE</scope>
    <source>
        <strain evidence="11">An420c</strain>
    </source>
</reference>
<dbReference type="InterPro" id="IPR007197">
    <property type="entry name" value="rSAM"/>
</dbReference>
<evidence type="ECO:0000256" key="7">
    <source>
        <dbReference type="ARBA" id="ARBA00023014"/>
    </source>
</evidence>
<dbReference type="PROSITE" id="PS51918">
    <property type="entry name" value="RADICAL_SAM"/>
    <property type="match status" value="1"/>
</dbReference>
<name>A0A938X0S2_9CLOT</name>
<comment type="function">
    <text evidence="9">Probably acts as a heme chaperone, transferring heme to an unknown acceptor. Binds one molecule of heme per monomer, possibly covalently. Binds 1 [4Fe-4S] cluster. The cluster is coordinated with 3 cysteines and an exchangeable S-adenosyl-L-methionine.</text>
</comment>
<dbReference type="AlphaFoldDB" id="A0A938X0S2"/>
<evidence type="ECO:0000256" key="2">
    <source>
        <dbReference type="ARBA" id="ARBA00017228"/>
    </source>
</evidence>
<comment type="subcellular location">
    <subcellularLocation>
        <location evidence="9">Cytoplasm</location>
    </subcellularLocation>
</comment>
<feature type="domain" description="Radical SAM core" evidence="10">
    <location>
        <begin position="1"/>
        <end position="241"/>
    </location>
</feature>
<dbReference type="GO" id="GO:0004109">
    <property type="term" value="F:coproporphyrinogen oxidase activity"/>
    <property type="evidence" value="ECO:0007669"/>
    <property type="project" value="InterPro"/>
</dbReference>
<keyword evidence="4 9" id="KW-0949">S-adenosyl-L-methionine</keyword>
<evidence type="ECO:0000256" key="8">
    <source>
        <dbReference type="ARBA" id="ARBA00023186"/>
    </source>
</evidence>
<keyword evidence="9" id="KW-0963">Cytoplasm</keyword>
<evidence type="ECO:0000259" key="10">
    <source>
        <dbReference type="PROSITE" id="PS51918"/>
    </source>
</evidence>
<dbReference type="PANTHER" id="PTHR13932:SF5">
    <property type="entry name" value="RADICAL S-ADENOSYL METHIONINE DOMAIN-CONTAINING PROTEIN 1, MITOCHONDRIAL"/>
    <property type="match status" value="1"/>
</dbReference>
<dbReference type="InterPro" id="IPR034505">
    <property type="entry name" value="Coproporphyrinogen-III_oxidase"/>
</dbReference>
<keyword evidence="7 9" id="KW-0411">Iron-sulfur</keyword>